<dbReference type="GO" id="GO:0042795">
    <property type="term" value="P:snRNA transcription by RNA polymerase II"/>
    <property type="evidence" value="ECO:0007669"/>
    <property type="project" value="TreeGrafter"/>
</dbReference>
<comment type="subcellular location">
    <subcellularLocation>
        <location evidence="1">Nucleus</location>
    </subcellularLocation>
</comment>
<proteinExistence type="inferred from homology"/>
<evidence type="ECO:0000256" key="2">
    <source>
        <dbReference type="ARBA" id="ARBA00010410"/>
    </source>
</evidence>
<comment type="caution">
    <text evidence="8">The sequence shown here is derived from an EMBL/GenBank/DDBJ whole genome shotgun (WGS) entry which is preliminary data.</text>
</comment>
<evidence type="ECO:0000256" key="6">
    <source>
        <dbReference type="ARBA" id="ARBA00023242"/>
    </source>
</evidence>
<dbReference type="AlphaFoldDB" id="A0AAD9IF20"/>
<reference evidence="8" key="1">
    <citation type="submission" date="2021-01" db="EMBL/GenBank/DDBJ databases">
        <authorList>
            <person name="Eckstrom K.M.E."/>
        </authorList>
    </citation>
    <scope>NUCLEOTIDE SEQUENCE</scope>
    <source>
        <strain evidence="8">UVCC 0001</strain>
    </source>
</reference>
<dbReference type="GO" id="GO:0005634">
    <property type="term" value="C:nucleus"/>
    <property type="evidence" value="ECO:0007669"/>
    <property type="project" value="UniProtKB-SubCell"/>
</dbReference>
<dbReference type="GO" id="GO:0001006">
    <property type="term" value="F:RNA polymerase III type 3 promoter sequence-specific DNA binding"/>
    <property type="evidence" value="ECO:0007669"/>
    <property type="project" value="TreeGrafter"/>
</dbReference>
<keyword evidence="5" id="KW-0804">Transcription</keyword>
<evidence type="ECO:0000313" key="8">
    <source>
        <dbReference type="EMBL" id="KAK2075909.1"/>
    </source>
</evidence>
<dbReference type="GO" id="GO:0000978">
    <property type="term" value="F:RNA polymerase II cis-regulatory region sequence-specific DNA binding"/>
    <property type="evidence" value="ECO:0007669"/>
    <property type="project" value="TreeGrafter"/>
</dbReference>
<dbReference type="GO" id="GO:0019185">
    <property type="term" value="C:snRNA-activating protein complex"/>
    <property type="evidence" value="ECO:0007669"/>
    <property type="project" value="TreeGrafter"/>
</dbReference>
<dbReference type="Proteomes" id="UP001255856">
    <property type="component" value="Unassembled WGS sequence"/>
</dbReference>
<dbReference type="PANTHER" id="PTHR13421">
    <property type="entry name" value="SNRNA-ACTIVATING PROTEIN COMPLEX SUBUNIT 3"/>
    <property type="match status" value="1"/>
</dbReference>
<dbReference type="GO" id="GO:0001046">
    <property type="term" value="F:core promoter sequence-specific DNA binding"/>
    <property type="evidence" value="ECO:0007669"/>
    <property type="project" value="TreeGrafter"/>
</dbReference>
<evidence type="ECO:0000256" key="5">
    <source>
        <dbReference type="ARBA" id="ARBA00023163"/>
    </source>
</evidence>
<protein>
    <recommendedName>
        <fullName evidence="10">snRNA-activating protein complex subunit 3</fullName>
    </recommendedName>
</protein>
<name>A0AAD9IF20_PROWI</name>
<dbReference type="Pfam" id="PF12251">
    <property type="entry name" value="SNAPC3"/>
    <property type="match status" value="1"/>
</dbReference>
<keyword evidence="9" id="KW-1185">Reference proteome</keyword>
<evidence type="ECO:0000256" key="3">
    <source>
        <dbReference type="ARBA" id="ARBA00023015"/>
    </source>
</evidence>
<feature type="region of interest" description="Disordered" evidence="7">
    <location>
        <begin position="100"/>
        <end position="135"/>
    </location>
</feature>
<evidence type="ECO:0000256" key="4">
    <source>
        <dbReference type="ARBA" id="ARBA00023125"/>
    </source>
</evidence>
<organism evidence="8 9">
    <name type="scientific">Prototheca wickerhamii</name>
    <dbReference type="NCBI Taxonomy" id="3111"/>
    <lineage>
        <taxon>Eukaryota</taxon>
        <taxon>Viridiplantae</taxon>
        <taxon>Chlorophyta</taxon>
        <taxon>core chlorophytes</taxon>
        <taxon>Trebouxiophyceae</taxon>
        <taxon>Chlorellales</taxon>
        <taxon>Chlorellaceae</taxon>
        <taxon>Prototheca</taxon>
    </lineage>
</organism>
<evidence type="ECO:0008006" key="10">
    <source>
        <dbReference type="Google" id="ProtNLM"/>
    </source>
</evidence>
<dbReference type="PANTHER" id="PTHR13421:SF16">
    <property type="entry name" value="SNRNA-ACTIVATING PROTEIN COMPLEX SUBUNIT 3"/>
    <property type="match status" value="1"/>
</dbReference>
<dbReference type="InterPro" id="IPR022042">
    <property type="entry name" value="snRNA-activating_su3"/>
</dbReference>
<dbReference type="GO" id="GO:0042796">
    <property type="term" value="P:snRNA transcription by RNA polymerase III"/>
    <property type="evidence" value="ECO:0007669"/>
    <property type="project" value="TreeGrafter"/>
</dbReference>
<keyword evidence="3" id="KW-0805">Transcription regulation</keyword>
<evidence type="ECO:0000256" key="7">
    <source>
        <dbReference type="SAM" id="MobiDB-lite"/>
    </source>
</evidence>
<gene>
    <name evidence="8" type="ORF">QBZ16_001245</name>
</gene>
<dbReference type="EMBL" id="JASFZW010000012">
    <property type="protein sequence ID" value="KAK2075909.1"/>
    <property type="molecule type" value="Genomic_DNA"/>
</dbReference>
<dbReference type="GO" id="GO:0003681">
    <property type="term" value="F:bent DNA binding"/>
    <property type="evidence" value="ECO:0007669"/>
    <property type="project" value="TreeGrafter"/>
</dbReference>
<evidence type="ECO:0000313" key="9">
    <source>
        <dbReference type="Proteomes" id="UP001255856"/>
    </source>
</evidence>
<accession>A0AAD9IF20</accession>
<keyword evidence="6" id="KW-0539">Nucleus</keyword>
<keyword evidence="4" id="KW-0238">DNA-binding</keyword>
<evidence type="ECO:0000256" key="1">
    <source>
        <dbReference type="ARBA" id="ARBA00004123"/>
    </source>
</evidence>
<comment type="similarity">
    <text evidence="2">Belongs to the SNAPC3/SRD2 family.</text>
</comment>
<sequence length="423" mass="46046">MQAFAEAPKRRRAVQGSELDVSDLRLAREDEVLAELAAGQAEGPAGRKRPITRKTAEGVVKPVTVELLDTYRKHLDKFIAERERERQLAAQALGSVAAGLRAAPGKGHPQRRSSTEESAWHSTDGPAHGGATGAAQEALVRPQEALIHVAVEVPGAGGLVSEEWLLLGSQTLRDLRRCIFCLSDVNAKALEDAENGRLDRARAASGAREASPHQPVKLVQPASYFYIEGTFYTSGEAPDLSEPVLKHLRSLGVRAPEHPLPEFTQPPRLATQEYSTASLDTPLAAVWLRAGPGRQGVFCHQGGCEHIVTVRDVRRFDPNCDPAWATAYPLQVAGLSFLQQRPCGACGAAPCALVTYEDRVATSSPFFWCDACFRELHYDARGRARFTDFKVFPYSMENHAFVAQRHGGSFGTRQHRGSGGARL</sequence>